<dbReference type="Pfam" id="PF17853">
    <property type="entry name" value="GGDEF_2"/>
    <property type="match status" value="1"/>
</dbReference>
<evidence type="ECO:0000259" key="10">
    <source>
        <dbReference type="PROSITE" id="PS01124"/>
    </source>
</evidence>
<dbReference type="GO" id="GO:0005737">
    <property type="term" value="C:cytoplasm"/>
    <property type="evidence" value="ECO:0007669"/>
    <property type="project" value="UniProtKB-SubCell"/>
</dbReference>
<evidence type="ECO:0000256" key="4">
    <source>
        <dbReference type="ARBA" id="ARBA00023012"/>
    </source>
</evidence>
<dbReference type="SMART" id="SM00342">
    <property type="entry name" value="HTH_ARAC"/>
    <property type="match status" value="1"/>
</dbReference>
<evidence type="ECO:0000313" key="13">
    <source>
        <dbReference type="Proteomes" id="UP000215145"/>
    </source>
</evidence>
<dbReference type="InterPro" id="IPR018060">
    <property type="entry name" value="HTH_AraC"/>
</dbReference>
<dbReference type="PROSITE" id="PS01124">
    <property type="entry name" value="HTH_ARAC_FAMILY_2"/>
    <property type="match status" value="1"/>
</dbReference>
<evidence type="ECO:0000259" key="11">
    <source>
        <dbReference type="PROSITE" id="PS50110"/>
    </source>
</evidence>
<dbReference type="PROSITE" id="PS50110">
    <property type="entry name" value="RESPONSE_REGULATORY"/>
    <property type="match status" value="1"/>
</dbReference>
<dbReference type="PANTHER" id="PTHR42713:SF3">
    <property type="entry name" value="TRANSCRIPTIONAL REGULATORY PROTEIN HPTR"/>
    <property type="match status" value="1"/>
</dbReference>
<dbReference type="Pfam" id="PF00072">
    <property type="entry name" value="Response_reg"/>
    <property type="match status" value="1"/>
</dbReference>
<dbReference type="Pfam" id="PF12833">
    <property type="entry name" value="HTH_18"/>
    <property type="match status" value="1"/>
</dbReference>
<comment type="subcellular location">
    <subcellularLocation>
        <location evidence="1">Cytoplasm</location>
    </subcellularLocation>
</comment>
<dbReference type="GO" id="GO:0043565">
    <property type="term" value="F:sequence-specific DNA binding"/>
    <property type="evidence" value="ECO:0007669"/>
    <property type="project" value="InterPro"/>
</dbReference>
<dbReference type="InterPro" id="IPR020449">
    <property type="entry name" value="Tscrpt_reg_AraC-type_HTH"/>
</dbReference>
<evidence type="ECO:0000256" key="1">
    <source>
        <dbReference type="ARBA" id="ARBA00004496"/>
    </source>
</evidence>
<reference evidence="12 13" key="1">
    <citation type="submission" date="2017-07" db="EMBL/GenBank/DDBJ databases">
        <title>Paenibacillus herberti R33 genome sequencing and assembly.</title>
        <authorList>
            <person name="Su W."/>
        </authorList>
    </citation>
    <scope>NUCLEOTIDE SEQUENCE [LARGE SCALE GENOMIC DNA]</scope>
    <source>
        <strain evidence="12 13">R33</strain>
    </source>
</reference>
<dbReference type="EMBL" id="NMUQ01000001">
    <property type="protein sequence ID" value="OXM17208.1"/>
    <property type="molecule type" value="Genomic_DNA"/>
</dbReference>
<gene>
    <name evidence="12" type="ORF">CGZ75_11545</name>
</gene>
<dbReference type="SUPFAM" id="SSF52172">
    <property type="entry name" value="CheY-like"/>
    <property type="match status" value="1"/>
</dbReference>
<accession>A0A229P509</accession>
<dbReference type="PANTHER" id="PTHR42713">
    <property type="entry name" value="HISTIDINE KINASE-RELATED"/>
    <property type="match status" value="1"/>
</dbReference>
<feature type="region of interest" description="Disordered" evidence="9">
    <location>
        <begin position="192"/>
        <end position="213"/>
    </location>
</feature>
<dbReference type="Gene3D" id="1.10.10.60">
    <property type="entry name" value="Homeodomain-like"/>
    <property type="match status" value="2"/>
</dbReference>
<dbReference type="SUPFAM" id="SSF46689">
    <property type="entry name" value="Homeodomain-like"/>
    <property type="match status" value="1"/>
</dbReference>
<dbReference type="InterPro" id="IPR001789">
    <property type="entry name" value="Sig_transdc_resp-reg_receiver"/>
</dbReference>
<evidence type="ECO:0000256" key="8">
    <source>
        <dbReference type="PROSITE-ProRule" id="PRU00169"/>
    </source>
</evidence>
<dbReference type="CDD" id="cd17536">
    <property type="entry name" value="REC_YesN-like"/>
    <property type="match status" value="1"/>
</dbReference>
<keyword evidence="6 12" id="KW-0238">DNA-binding</keyword>
<proteinExistence type="predicted"/>
<keyword evidence="7" id="KW-0804">Transcription</keyword>
<evidence type="ECO:0000256" key="5">
    <source>
        <dbReference type="ARBA" id="ARBA00023015"/>
    </source>
</evidence>
<dbReference type="PRINTS" id="PR00032">
    <property type="entry name" value="HTHARAC"/>
</dbReference>
<sequence length="557" mass="62665">MYRVLLADDEADVREGLLAEIDWEACGFSVVGTAENGLEALELADRLQPDVVLTDIRMPFVDGLELVKRLQTELPLARTVILTGYDEFDYARQAVSLSVDEYLLKPFTAASLTELLLGLKEKMDLERAEREDAHKLREHYRLSQPQLQGQFLSSLLYRQYDEGLIRSRAGHYGLNLAGGGCSVSIIRLDSPEGESAGTVEKPGEMPTSSGSLSRSSDMELKLFAILNVAEEIWASREDRLAFLHQDSIVLMDFGVGEAGWRERCQATLEHLARSVGFYLRMEIMIGTGLPKDSLSGIKEAYEEALLALDYRIVPGMDRLIFLQDLERRNSAPLRFDELREQALSRCLKVGTMEELSDLLASIFGEIGEGHTYSSIQLYLMEVLTSVCRTAQSAGVELEQLLGSDASPYAELARQNGLSEAKRWLKELCVALTGHIAGTRQHAYKDLVEEALRFTRSRLHDPDLSIATLCSHLHISAGYFCGLFKREVKLTFLQYVMQLRMELAQELLRTTELKAFEIAERIGFSEPNYFSFCFKKHMGATPKEYRSKWKEAETGAQP</sequence>
<dbReference type="Gene3D" id="3.40.50.2300">
    <property type="match status" value="1"/>
</dbReference>
<dbReference type="SMART" id="SM00448">
    <property type="entry name" value="REC"/>
    <property type="match status" value="1"/>
</dbReference>
<evidence type="ECO:0000256" key="3">
    <source>
        <dbReference type="ARBA" id="ARBA00022553"/>
    </source>
</evidence>
<keyword evidence="13" id="KW-1185">Reference proteome</keyword>
<dbReference type="InterPro" id="IPR009057">
    <property type="entry name" value="Homeodomain-like_sf"/>
</dbReference>
<organism evidence="12 13">
    <name type="scientific">Paenibacillus herberti</name>
    <dbReference type="NCBI Taxonomy" id="1619309"/>
    <lineage>
        <taxon>Bacteria</taxon>
        <taxon>Bacillati</taxon>
        <taxon>Bacillota</taxon>
        <taxon>Bacilli</taxon>
        <taxon>Bacillales</taxon>
        <taxon>Paenibacillaceae</taxon>
        <taxon>Paenibacillus</taxon>
    </lineage>
</organism>
<comment type="caution">
    <text evidence="12">The sequence shown here is derived from an EMBL/GenBank/DDBJ whole genome shotgun (WGS) entry which is preliminary data.</text>
</comment>
<keyword evidence="3 8" id="KW-0597">Phosphoprotein</keyword>
<evidence type="ECO:0000256" key="7">
    <source>
        <dbReference type="ARBA" id="ARBA00023163"/>
    </source>
</evidence>
<name>A0A229P509_9BACL</name>
<dbReference type="RefSeq" id="WP_089524283.1">
    <property type="nucleotide sequence ID" value="NZ_NMUQ01000001.1"/>
</dbReference>
<keyword evidence="2" id="KW-0963">Cytoplasm</keyword>
<feature type="domain" description="Response regulatory" evidence="11">
    <location>
        <begin position="3"/>
        <end position="120"/>
    </location>
</feature>
<evidence type="ECO:0000313" key="12">
    <source>
        <dbReference type="EMBL" id="OXM17208.1"/>
    </source>
</evidence>
<dbReference type="InterPro" id="IPR011006">
    <property type="entry name" value="CheY-like_superfamily"/>
</dbReference>
<dbReference type="OrthoDB" id="9794370at2"/>
<evidence type="ECO:0000256" key="6">
    <source>
        <dbReference type="ARBA" id="ARBA00023125"/>
    </source>
</evidence>
<keyword evidence="4" id="KW-0902">Two-component regulatory system</keyword>
<evidence type="ECO:0000256" key="2">
    <source>
        <dbReference type="ARBA" id="ARBA00022490"/>
    </source>
</evidence>
<dbReference type="InterPro" id="IPR041522">
    <property type="entry name" value="CdaR_GGDEF"/>
</dbReference>
<dbReference type="InterPro" id="IPR051552">
    <property type="entry name" value="HptR"/>
</dbReference>
<dbReference type="GO" id="GO:0000160">
    <property type="term" value="P:phosphorelay signal transduction system"/>
    <property type="evidence" value="ECO:0007669"/>
    <property type="project" value="UniProtKB-KW"/>
</dbReference>
<feature type="domain" description="HTH araC/xylS-type" evidence="10">
    <location>
        <begin position="448"/>
        <end position="547"/>
    </location>
</feature>
<dbReference type="AlphaFoldDB" id="A0A229P509"/>
<keyword evidence="5" id="KW-0805">Transcription regulation</keyword>
<protein>
    <submittedName>
        <fullName evidence="12">DNA-binding response regulator</fullName>
    </submittedName>
</protein>
<dbReference type="GO" id="GO:0003700">
    <property type="term" value="F:DNA-binding transcription factor activity"/>
    <property type="evidence" value="ECO:0007669"/>
    <property type="project" value="InterPro"/>
</dbReference>
<dbReference type="Proteomes" id="UP000215145">
    <property type="component" value="Unassembled WGS sequence"/>
</dbReference>
<feature type="modified residue" description="4-aspartylphosphate" evidence="8">
    <location>
        <position position="55"/>
    </location>
</feature>
<evidence type="ECO:0000256" key="9">
    <source>
        <dbReference type="SAM" id="MobiDB-lite"/>
    </source>
</evidence>